<name>A0A6I4ILC6_9FLAO</name>
<dbReference type="AlphaFoldDB" id="A0A6I4ILC6"/>
<dbReference type="InterPro" id="IPR038765">
    <property type="entry name" value="Papain-like_cys_pep_sf"/>
</dbReference>
<dbReference type="Gene3D" id="2.60.40.3140">
    <property type="match status" value="1"/>
</dbReference>
<comment type="caution">
    <text evidence="4">The sequence shown here is derived from an EMBL/GenBank/DDBJ whole genome shotgun (WGS) entry which is preliminary data.</text>
</comment>
<evidence type="ECO:0000313" key="4">
    <source>
        <dbReference type="EMBL" id="MVO09092.1"/>
    </source>
</evidence>
<proteinExistence type="predicted"/>
<organism evidence="4 5">
    <name type="scientific">Flavobacterium profundi</name>
    <dbReference type="NCBI Taxonomy" id="1774945"/>
    <lineage>
        <taxon>Bacteria</taxon>
        <taxon>Pseudomonadati</taxon>
        <taxon>Bacteroidota</taxon>
        <taxon>Flavobacteriia</taxon>
        <taxon>Flavobacteriales</taxon>
        <taxon>Flavobacteriaceae</taxon>
        <taxon>Flavobacterium</taxon>
    </lineage>
</organism>
<feature type="chain" id="PRO_5026126512" evidence="1">
    <location>
        <begin position="22"/>
        <end position="648"/>
    </location>
</feature>
<keyword evidence="1" id="KW-0732">Signal</keyword>
<sequence>MNFKRTYITFLLAFFCFLGNAQKYELGNVTIDELKETKHPIDSSAAAAVIFKTGKTDFFLTNDGEWKVTTEVNYKIKFYKKEGFDYATHSVPYYSGGARNEIVNFKNAYTYNLVDGKIEKTKLKSDGEFKEEINENVKVKKITMPQVREGSIIEFTYIFNSPNITTIDDWYFQGDIPMNHVEYRIFIPGYFQYRTVLTGYETVNSKNESVALGQFLKQKYTYTVDNVPPIKEESYINNIDNYTAILKHELASISYPNEPIRNLAITWDDVVKSIYDHEDFGNELENKSYFEDDLKIILEGLATDEEKIKAIFNFVKNRMTWNESNGVITDKGVRKAYKEKTGNVADINLMLTAMLRYANIQANPVLLSTRRNGIALFPNRTAFNYVIAGVEVKNDVLLLDATNKNATVDLIPLRAVNWSGRIIRERGSSNEIDLLDVPISKDNVIILAEIKEDGKVEGQLRRVLTDYNSFMHRENYTNVNEDSYLEKLENRYKGISIEEYKVDNLKDLNKPVIEQYTFLHENDVELIGNKIYIKPLLFFALDENPFKLNQRKYPVDFPFPFKDTYNISIKIPEGFEVEYLPEGTSVALENNYATFKYLISVTNNNIQLVANLDVNTFYFPAENYEALKDFFRLIVEKQTDKIILRMKN</sequence>
<dbReference type="Pfam" id="PF12969">
    <property type="entry name" value="DUF3857"/>
    <property type="match status" value="1"/>
</dbReference>
<accession>A0A6I4ILC6</accession>
<dbReference type="Gene3D" id="2.60.120.1130">
    <property type="match status" value="1"/>
</dbReference>
<dbReference type="InterPro" id="IPR002931">
    <property type="entry name" value="Transglutaminase-like"/>
</dbReference>
<dbReference type="Pfam" id="PF01841">
    <property type="entry name" value="Transglut_core"/>
    <property type="match status" value="1"/>
</dbReference>
<protein>
    <submittedName>
        <fullName evidence="4">DUF3857 domain-containing protein</fullName>
    </submittedName>
</protein>
<evidence type="ECO:0000259" key="3">
    <source>
        <dbReference type="Pfam" id="PF12969"/>
    </source>
</evidence>
<keyword evidence="5" id="KW-1185">Reference proteome</keyword>
<dbReference type="RefSeq" id="WP_140997473.1">
    <property type="nucleotide sequence ID" value="NZ_VDCZ01000004.1"/>
</dbReference>
<feature type="signal peptide" evidence="1">
    <location>
        <begin position="1"/>
        <end position="21"/>
    </location>
</feature>
<dbReference type="SUPFAM" id="SSF54001">
    <property type="entry name" value="Cysteine proteinases"/>
    <property type="match status" value="1"/>
</dbReference>
<feature type="domain" description="DUF3857" evidence="3">
    <location>
        <begin position="63"/>
        <end position="231"/>
    </location>
</feature>
<dbReference type="Gene3D" id="3.10.620.30">
    <property type="match status" value="1"/>
</dbReference>
<evidence type="ECO:0000313" key="5">
    <source>
        <dbReference type="Proteomes" id="UP000431264"/>
    </source>
</evidence>
<dbReference type="OrthoDB" id="98874at2"/>
<evidence type="ECO:0000256" key="1">
    <source>
        <dbReference type="SAM" id="SignalP"/>
    </source>
</evidence>
<evidence type="ECO:0000259" key="2">
    <source>
        <dbReference type="Pfam" id="PF01841"/>
    </source>
</evidence>
<gene>
    <name evidence="4" type="ORF">GOQ30_07915</name>
</gene>
<dbReference type="InterPro" id="IPR024618">
    <property type="entry name" value="DUF3857"/>
</dbReference>
<dbReference type="Proteomes" id="UP000431264">
    <property type="component" value="Unassembled WGS sequence"/>
</dbReference>
<dbReference type="EMBL" id="WQLW01000004">
    <property type="protein sequence ID" value="MVO09092.1"/>
    <property type="molecule type" value="Genomic_DNA"/>
</dbReference>
<reference evidence="5" key="1">
    <citation type="submission" date="2019-05" db="EMBL/GenBank/DDBJ databases">
        <title>Flavobacterium profundi sp. nov., isolated from a deep-sea seamount.</title>
        <authorList>
            <person name="Zhang D.-C."/>
        </authorList>
    </citation>
    <scope>NUCLEOTIDE SEQUENCE [LARGE SCALE GENOMIC DNA]</scope>
    <source>
        <strain evidence="5">TP390</strain>
    </source>
</reference>
<feature type="domain" description="Transglutaminase-like" evidence="2">
    <location>
        <begin position="299"/>
        <end position="370"/>
    </location>
</feature>